<evidence type="ECO:0000313" key="4">
    <source>
        <dbReference type="Proteomes" id="UP000326924"/>
    </source>
</evidence>
<evidence type="ECO:0000259" key="2">
    <source>
        <dbReference type="Pfam" id="PF22943"/>
    </source>
</evidence>
<feature type="region of interest" description="Disordered" evidence="1">
    <location>
        <begin position="1"/>
        <end position="72"/>
    </location>
</feature>
<dbReference type="InParanoid" id="A0A5J5ESS8"/>
<dbReference type="Pfam" id="PF22943">
    <property type="entry name" value="HTH_68"/>
    <property type="match status" value="1"/>
</dbReference>
<feature type="domain" description="Helix-turn-helix" evidence="2">
    <location>
        <begin position="131"/>
        <end position="170"/>
    </location>
</feature>
<feature type="compositionally biased region" description="Low complexity" evidence="1">
    <location>
        <begin position="28"/>
        <end position="45"/>
    </location>
</feature>
<feature type="compositionally biased region" description="Basic and acidic residues" evidence="1">
    <location>
        <begin position="59"/>
        <end position="68"/>
    </location>
</feature>
<dbReference type="EMBL" id="VXIS01000139">
    <property type="protein sequence ID" value="KAA8901938.1"/>
    <property type="molecule type" value="Genomic_DNA"/>
</dbReference>
<organism evidence="3 4">
    <name type="scientific">Sphaerosporella brunnea</name>
    <dbReference type="NCBI Taxonomy" id="1250544"/>
    <lineage>
        <taxon>Eukaryota</taxon>
        <taxon>Fungi</taxon>
        <taxon>Dikarya</taxon>
        <taxon>Ascomycota</taxon>
        <taxon>Pezizomycotina</taxon>
        <taxon>Pezizomycetes</taxon>
        <taxon>Pezizales</taxon>
        <taxon>Pyronemataceae</taxon>
        <taxon>Sphaerosporella</taxon>
    </lineage>
</organism>
<proteinExistence type="predicted"/>
<evidence type="ECO:0000313" key="3">
    <source>
        <dbReference type="EMBL" id="KAA8901938.1"/>
    </source>
</evidence>
<name>A0A5J5ESS8_9PEZI</name>
<dbReference type="Proteomes" id="UP000326924">
    <property type="component" value="Unassembled WGS sequence"/>
</dbReference>
<accession>A0A5J5ESS8</accession>
<dbReference type="AlphaFoldDB" id="A0A5J5ESS8"/>
<dbReference type="InterPro" id="IPR054448">
    <property type="entry name" value="HTH_put_ascomycetes"/>
</dbReference>
<gene>
    <name evidence="3" type="ORF">FN846DRAFT_956140</name>
</gene>
<sequence length="174" mass="18726">MGGKTSKISGAAGSAARKYPTAPRSFPSSQTTTSGGGASSISAGAVPSVHPPPPYAAFEKSDKIRQDAEDPDFANMLKTVGAVQIQEAARNFDLSRVKNPQLQTLQFRKSISNAQEEEISDPRKRAVRSWVGVGQIREILSLRDAHGWPPEKIEKRLGLAPGLVERLGEHVRNA</sequence>
<comment type="caution">
    <text evidence="3">The sequence shown here is derived from an EMBL/GenBank/DDBJ whole genome shotgun (WGS) entry which is preliminary data.</text>
</comment>
<dbReference type="OrthoDB" id="4085451at2759"/>
<evidence type="ECO:0000256" key="1">
    <source>
        <dbReference type="SAM" id="MobiDB-lite"/>
    </source>
</evidence>
<keyword evidence="4" id="KW-1185">Reference proteome</keyword>
<reference evidence="3 4" key="1">
    <citation type="submission" date="2019-09" db="EMBL/GenBank/DDBJ databases">
        <title>Draft genome of the ectomycorrhizal ascomycete Sphaerosporella brunnea.</title>
        <authorList>
            <consortium name="DOE Joint Genome Institute"/>
            <person name="Benucci G.M."/>
            <person name="Marozzi G."/>
            <person name="Antonielli L."/>
            <person name="Sanchez S."/>
            <person name="Marco P."/>
            <person name="Wang X."/>
            <person name="Falini L.B."/>
            <person name="Barry K."/>
            <person name="Haridas S."/>
            <person name="Lipzen A."/>
            <person name="Labutti K."/>
            <person name="Grigoriev I.V."/>
            <person name="Murat C."/>
            <person name="Martin F."/>
            <person name="Albertini E."/>
            <person name="Donnini D."/>
            <person name="Bonito G."/>
        </authorList>
    </citation>
    <scope>NUCLEOTIDE SEQUENCE [LARGE SCALE GENOMIC DNA]</scope>
    <source>
        <strain evidence="3 4">Sb_GMNB300</strain>
    </source>
</reference>
<protein>
    <recommendedName>
        <fullName evidence="2">Helix-turn-helix domain-containing protein</fullName>
    </recommendedName>
</protein>